<name>A0A1I2X823_9FIRM</name>
<accession>A0A1I2X823</accession>
<feature type="domain" description="Nitroreductase" evidence="3">
    <location>
        <begin position="7"/>
        <end position="182"/>
    </location>
</feature>
<dbReference type="InterPro" id="IPR000415">
    <property type="entry name" value="Nitroreductase-like"/>
</dbReference>
<organism evidence="4 5">
    <name type="scientific">Desulfotruncus arcticus DSM 17038</name>
    <dbReference type="NCBI Taxonomy" id="1121424"/>
    <lineage>
        <taxon>Bacteria</taxon>
        <taxon>Bacillati</taxon>
        <taxon>Bacillota</taxon>
        <taxon>Clostridia</taxon>
        <taxon>Eubacteriales</taxon>
        <taxon>Desulfallaceae</taxon>
        <taxon>Desulfotruncus</taxon>
    </lineage>
</organism>
<evidence type="ECO:0000256" key="2">
    <source>
        <dbReference type="ARBA" id="ARBA00023002"/>
    </source>
</evidence>
<dbReference type="Proteomes" id="UP000199337">
    <property type="component" value="Unassembled WGS sequence"/>
</dbReference>
<dbReference type="STRING" id="341036.SAMN05660649_03833"/>
<proteinExistence type="inferred from homology"/>
<sequence>MELLDAIKSRRSIRKFKAQSIPENYLNELLDAGRMAPSGSNLQPTRYVVIESDEARAKLRDCSPLPFVWQAPAVIAVCIDTQAAYKSEERFKELKEANAFVDTPLNNIDAKDYIKRRRAMDEVALRAYLSLNAAIAIDHITLRAVDLGLGSCWVMMFDKEKTKKAINLDDKYEIVALLPIGYPDQEPAPRPRLRMNEVLLKKM</sequence>
<reference evidence="5" key="1">
    <citation type="submission" date="2016-10" db="EMBL/GenBank/DDBJ databases">
        <authorList>
            <person name="Varghese N."/>
            <person name="Submissions S."/>
        </authorList>
    </citation>
    <scope>NUCLEOTIDE SEQUENCE [LARGE SCALE GENOMIC DNA]</scope>
    <source>
        <strain evidence="5">DSM 17038</strain>
    </source>
</reference>
<dbReference type="InterPro" id="IPR029479">
    <property type="entry name" value="Nitroreductase"/>
</dbReference>
<dbReference type="GO" id="GO:0016491">
    <property type="term" value="F:oxidoreductase activity"/>
    <property type="evidence" value="ECO:0007669"/>
    <property type="project" value="UniProtKB-KW"/>
</dbReference>
<keyword evidence="2" id="KW-0560">Oxidoreductase</keyword>
<dbReference type="SUPFAM" id="SSF55469">
    <property type="entry name" value="FMN-dependent nitroreductase-like"/>
    <property type="match status" value="1"/>
</dbReference>
<evidence type="ECO:0000259" key="3">
    <source>
        <dbReference type="Pfam" id="PF00881"/>
    </source>
</evidence>
<dbReference type="AlphaFoldDB" id="A0A1I2X823"/>
<dbReference type="EMBL" id="FOOX01000016">
    <property type="protein sequence ID" value="SFH09552.1"/>
    <property type="molecule type" value="Genomic_DNA"/>
</dbReference>
<dbReference type="Pfam" id="PF00881">
    <property type="entry name" value="Nitroreductase"/>
    <property type="match status" value="1"/>
</dbReference>
<evidence type="ECO:0000313" key="5">
    <source>
        <dbReference type="Proteomes" id="UP000199337"/>
    </source>
</evidence>
<evidence type="ECO:0000256" key="1">
    <source>
        <dbReference type="ARBA" id="ARBA00007118"/>
    </source>
</evidence>
<dbReference type="PANTHER" id="PTHR43673:SF10">
    <property type="entry name" value="NADH DEHYDROGENASE_NAD(P)H NITROREDUCTASE XCC3605-RELATED"/>
    <property type="match status" value="1"/>
</dbReference>
<dbReference type="Gene3D" id="3.40.109.10">
    <property type="entry name" value="NADH Oxidase"/>
    <property type="match status" value="1"/>
</dbReference>
<dbReference type="PANTHER" id="PTHR43673">
    <property type="entry name" value="NAD(P)H NITROREDUCTASE YDGI-RELATED"/>
    <property type="match status" value="1"/>
</dbReference>
<comment type="similarity">
    <text evidence="1">Belongs to the nitroreductase family.</text>
</comment>
<keyword evidence="5" id="KW-1185">Reference proteome</keyword>
<gene>
    <name evidence="4" type="ORF">SAMN05660649_03833</name>
</gene>
<protein>
    <submittedName>
        <fullName evidence="4">Nitroreductase</fullName>
    </submittedName>
</protein>
<evidence type="ECO:0000313" key="4">
    <source>
        <dbReference type="EMBL" id="SFH09552.1"/>
    </source>
</evidence>
<dbReference type="RefSeq" id="WP_092473346.1">
    <property type="nucleotide sequence ID" value="NZ_FOOX01000016.1"/>
</dbReference>
<dbReference type="OrthoDB" id="9812105at2"/>